<comment type="caution">
    <text evidence="1">The sequence shown here is derived from an EMBL/GenBank/DDBJ whole genome shotgun (WGS) entry which is preliminary data.</text>
</comment>
<gene>
    <name evidence="1" type="ORF">NDI79_12355</name>
</gene>
<evidence type="ECO:0000313" key="1">
    <source>
        <dbReference type="EMBL" id="MDS0294963.1"/>
    </source>
</evidence>
<dbReference type="Gene3D" id="3.20.20.190">
    <property type="entry name" value="Phosphatidylinositol (PI) phosphodiesterase"/>
    <property type="match status" value="1"/>
</dbReference>
<evidence type="ECO:0008006" key="3">
    <source>
        <dbReference type="Google" id="ProtNLM"/>
    </source>
</evidence>
<proteinExistence type="predicted"/>
<dbReference type="EMBL" id="JAMQOQ010000003">
    <property type="protein sequence ID" value="MDS0294963.1"/>
    <property type="molecule type" value="Genomic_DNA"/>
</dbReference>
<evidence type="ECO:0000313" key="2">
    <source>
        <dbReference type="Proteomes" id="UP001254813"/>
    </source>
</evidence>
<dbReference type="SUPFAM" id="SSF51695">
    <property type="entry name" value="PLC-like phosphodiesterases"/>
    <property type="match status" value="1"/>
</dbReference>
<dbReference type="Proteomes" id="UP001254813">
    <property type="component" value="Unassembled WGS sequence"/>
</dbReference>
<dbReference type="InterPro" id="IPR017946">
    <property type="entry name" value="PLC-like_Pdiesterase_TIM-brl"/>
</dbReference>
<accession>A0ABU2G2G1</accession>
<keyword evidence="2" id="KW-1185">Reference proteome</keyword>
<name>A0ABU2G2G1_9EURY</name>
<dbReference type="RefSeq" id="WP_310928808.1">
    <property type="nucleotide sequence ID" value="NZ_JAMQOQ010000003.1"/>
</dbReference>
<reference evidence="1 2" key="1">
    <citation type="submission" date="2022-06" db="EMBL/GenBank/DDBJ databases">
        <title>Halogeometricum sp. a new haloarchaeum isolate from saline soil.</title>
        <authorList>
            <person name="Strakova D."/>
            <person name="Galisteo C."/>
            <person name="Sanchez-Porro C."/>
            <person name="Ventosa A."/>
        </authorList>
    </citation>
    <scope>NUCLEOTIDE SEQUENCE [LARGE SCALE GENOMIC DNA]</scope>
    <source>
        <strain evidence="2">S3BR25-2</strain>
    </source>
</reference>
<organism evidence="1 2">
    <name type="scientific">Halogeometricum luteum</name>
    <dbReference type="NCBI Taxonomy" id="2950537"/>
    <lineage>
        <taxon>Archaea</taxon>
        <taxon>Methanobacteriati</taxon>
        <taxon>Methanobacteriota</taxon>
        <taxon>Stenosarchaea group</taxon>
        <taxon>Halobacteria</taxon>
        <taxon>Halobacteriales</taxon>
        <taxon>Haloferacaceae</taxon>
        <taxon>Halogeometricum</taxon>
    </lineage>
</organism>
<sequence>MSPDERRRKGHEAGMTVNAWTVDSRLGALALERRGVDGVIASSPRVTERVE</sequence>
<protein>
    <recommendedName>
        <fullName evidence="3">Glycerophosphoryl diester phosphodiesterase</fullName>
    </recommendedName>
</protein>